<dbReference type="Gene3D" id="1.20.144.10">
    <property type="entry name" value="Phosphatidic acid phosphatase type 2/haloperoxidase"/>
    <property type="match status" value="1"/>
</dbReference>
<keyword evidence="1" id="KW-0472">Membrane</keyword>
<evidence type="ECO:0000313" key="4">
    <source>
        <dbReference type="Proteomes" id="UP001084197"/>
    </source>
</evidence>
<dbReference type="PANTHER" id="PTHR14969:SF13">
    <property type="entry name" value="AT30094P"/>
    <property type="match status" value="1"/>
</dbReference>
<name>A0A9J6R9V1_9BACI</name>
<protein>
    <submittedName>
        <fullName evidence="3">Phosphatase PAP2 family protein</fullName>
    </submittedName>
</protein>
<dbReference type="InterPro" id="IPR036938">
    <property type="entry name" value="PAP2/HPO_sf"/>
</dbReference>
<dbReference type="SMART" id="SM00014">
    <property type="entry name" value="acidPPc"/>
    <property type="match status" value="1"/>
</dbReference>
<sequence length="220" mass="25361">MKRNNTLLYVFAVISLTLFVTTTTLSIYTEYLWLDDWVGDQISSIANPTIIMVIESFSIFGSIEAIFLLSSLTLLIFVFQKDWITSFFFAGLSLGGIVLNYVLKFIFQRTRPGEERVIAFFGHEFELASYSFPSGHTMRVTIFFIFLIYLIWRLRLNKGITIALTSLFIIIITGVSLSRIILEAHYFTDIIGAISSSLFWFSAWLLLIRYTIAKRHPHSY</sequence>
<feature type="domain" description="Phosphatidic acid phosphatase type 2/haloperoxidase" evidence="2">
    <location>
        <begin position="85"/>
        <end position="205"/>
    </location>
</feature>
<dbReference type="SUPFAM" id="SSF48317">
    <property type="entry name" value="Acid phosphatase/Vanadium-dependent haloperoxidase"/>
    <property type="match status" value="1"/>
</dbReference>
<evidence type="ECO:0000313" key="3">
    <source>
        <dbReference type="EMBL" id="MCZ0702041.1"/>
    </source>
</evidence>
<comment type="caution">
    <text evidence="3">The sequence shown here is derived from an EMBL/GenBank/DDBJ whole genome shotgun (WGS) entry which is preliminary data.</text>
</comment>
<reference evidence="3" key="1">
    <citation type="submission" date="2022-11" db="EMBL/GenBank/DDBJ databases">
        <title>WGS of Natronobacillus azotifigens 24KS-1, an anaerobic diazotrophic haloalkaliphile from soda-rich habitats.</title>
        <authorList>
            <person name="Sorokin D.Y."/>
            <person name="Merkel A.Y."/>
        </authorList>
    </citation>
    <scope>NUCLEOTIDE SEQUENCE</scope>
    <source>
        <strain evidence="3">24KS-1</strain>
    </source>
</reference>
<feature type="transmembrane region" description="Helical" evidence="1">
    <location>
        <begin position="7"/>
        <end position="29"/>
    </location>
</feature>
<organism evidence="3 4">
    <name type="scientific">Natronobacillus azotifigens</name>
    <dbReference type="NCBI Taxonomy" id="472978"/>
    <lineage>
        <taxon>Bacteria</taxon>
        <taxon>Bacillati</taxon>
        <taxon>Bacillota</taxon>
        <taxon>Bacilli</taxon>
        <taxon>Bacillales</taxon>
        <taxon>Bacillaceae</taxon>
        <taxon>Natronobacillus</taxon>
    </lineage>
</organism>
<accession>A0A9J6R9V1</accession>
<dbReference type="RefSeq" id="WP_268778811.1">
    <property type="nucleotide sequence ID" value="NZ_JAPRAT010000003.1"/>
</dbReference>
<dbReference type="InterPro" id="IPR000326">
    <property type="entry name" value="PAP2/HPO"/>
</dbReference>
<dbReference type="Proteomes" id="UP001084197">
    <property type="component" value="Unassembled WGS sequence"/>
</dbReference>
<dbReference type="EMBL" id="JAPRAT010000003">
    <property type="protein sequence ID" value="MCZ0702041.1"/>
    <property type="molecule type" value="Genomic_DNA"/>
</dbReference>
<keyword evidence="1" id="KW-0812">Transmembrane</keyword>
<evidence type="ECO:0000256" key="1">
    <source>
        <dbReference type="SAM" id="Phobius"/>
    </source>
</evidence>
<keyword evidence="4" id="KW-1185">Reference proteome</keyword>
<keyword evidence="1" id="KW-1133">Transmembrane helix</keyword>
<dbReference type="PANTHER" id="PTHR14969">
    <property type="entry name" value="SPHINGOSINE-1-PHOSPHATE PHOSPHOHYDROLASE"/>
    <property type="match status" value="1"/>
</dbReference>
<proteinExistence type="predicted"/>
<gene>
    <name evidence="3" type="ORF">OWO01_02305</name>
</gene>
<feature type="transmembrane region" description="Helical" evidence="1">
    <location>
        <begin position="49"/>
        <end position="79"/>
    </location>
</feature>
<feature type="transmembrane region" description="Helical" evidence="1">
    <location>
        <begin position="190"/>
        <end position="212"/>
    </location>
</feature>
<dbReference type="CDD" id="cd03392">
    <property type="entry name" value="PAP2_like_2"/>
    <property type="match status" value="1"/>
</dbReference>
<feature type="transmembrane region" description="Helical" evidence="1">
    <location>
        <begin position="127"/>
        <end position="152"/>
    </location>
</feature>
<dbReference type="AlphaFoldDB" id="A0A9J6R9V1"/>
<dbReference type="Pfam" id="PF01569">
    <property type="entry name" value="PAP2"/>
    <property type="match status" value="1"/>
</dbReference>
<feature type="transmembrane region" description="Helical" evidence="1">
    <location>
        <begin position="159"/>
        <end position="178"/>
    </location>
</feature>
<feature type="transmembrane region" description="Helical" evidence="1">
    <location>
        <begin position="86"/>
        <end position="107"/>
    </location>
</feature>
<evidence type="ECO:0000259" key="2">
    <source>
        <dbReference type="SMART" id="SM00014"/>
    </source>
</evidence>